<accession>A0A060T8W1</accession>
<dbReference type="PhylomeDB" id="A0A060T8W1"/>
<reference evidence="2" key="2">
    <citation type="submission" date="2014-06" db="EMBL/GenBank/DDBJ databases">
        <title>The complete genome of Blastobotrys (Arxula) adeninivorans LS3 - a yeast of biotechnological interest.</title>
        <authorList>
            <person name="Kunze G."/>
            <person name="Gaillardin C."/>
            <person name="Czernicka M."/>
            <person name="Durrens P."/>
            <person name="Martin T."/>
            <person name="Boer E."/>
            <person name="Gabaldon T."/>
            <person name="Cruz J."/>
            <person name="Talla E."/>
            <person name="Marck C."/>
            <person name="Goffeau A."/>
            <person name="Barbe V."/>
            <person name="Baret P."/>
            <person name="Baronian K."/>
            <person name="Beier S."/>
            <person name="Bleykasten C."/>
            <person name="Bode R."/>
            <person name="Casaregola S."/>
            <person name="Despons L."/>
            <person name="Fairhead C."/>
            <person name="Giersberg M."/>
            <person name="Gierski P."/>
            <person name="Hahnel U."/>
            <person name="Hartmann A."/>
            <person name="Jankowska D."/>
            <person name="Jubin C."/>
            <person name="Jung P."/>
            <person name="Lafontaine I."/>
            <person name="Leh-Louis V."/>
            <person name="Lemaire M."/>
            <person name="Marcet-Houben M."/>
            <person name="Mascher M."/>
            <person name="Morel G."/>
            <person name="Richard G.-F."/>
            <person name="Riechen J."/>
            <person name="Sacerdot C."/>
            <person name="Sarkar A."/>
            <person name="Savel G."/>
            <person name="Schacherer J."/>
            <person name="Sherman D."/>
            <person name="Straub M.-L."/>
            <person name="Stein N."/>
            <person name="Thierry A."/>
            <person name="Trautwein-Schult A."/>
            <person name="Westhof E."/>
            <person name="Worch S."/>
            <person name="Dujon B."/>
            <person name="Souciet J.-L."/>
            <person name="Wincker P."/>
            <person name="Scholz U."/>
            <person name="Neuveglise N."/>
        </authorList>
    </citation>
    <scope>NUCLEOTIDE SEQUENCE</scope>
    <source>
        <strain evidence="2">LS3</strain>
    </source>
</reference>
<dbReference type="AlphaFoldDB" id="A0A060T8W1"/>
<dbReference type="InterPro" id="IPR016181">
    <property type="entry name" value="Acyl_CoA_acyltransferase"/>
</dbReference>
<proteinExistence type="predicted"/>
<dbReference type="EMBL" id="HG937694">
    <property type="protein sequence ID" value="CDP37403.1"/>
    <property type="molecule type" value="Genomic_DNA"/>
</dbReference>
<sequence>MSDFYVYRVLPREFSYKDAVDTAECITAGFINDPFMTAVLGERYALTLDDIRSNSSTYRSVVHAWARFVHDSVLSPANDLYLVKERKSGKVVGEALWKYPEYMVPELCTDLKRVGFWWRFTSWLKRQWIGVQNMVRILCHRSPILNRTMLKFLRGHRQEFGSKLTAEQAKDMSFEQLKDSLDYPHDMMVFCTLFCIHHDYQGKGLGKLLMTTAIDTIPSTAPPAPFAGPQKIYLEATRRGKLLYERTGFVDTGKSWSAPFVDPKLDHISIYMVLTRGK</sequence>
<evidence type="ECO:0000259" key="1">
    <source>
        <dbReference type="Pfam" id="PF13508"/>
    </source>
</evidence>
<evidence type="ECO:0000313" key="2">
    <source>
        <dbReference type="EMBL" id="CDP37403.1"/>
    </source>
</evidence>
<protein>
    <submittedName>
        <fullName evidence="2">ARAD1D10692p</fullName>
    </submittedName>
</protein>
<organism evidence="2">
    <name type="scientific">Blastobotrys adeninivorans</name>
    <name type="common">Yeast</name>
    <name type="synonym">Arxula adeninivorans</name>
    <dbReference type="NCBI Taxonomy" id="409370"/>
    <lineage>
        <taxon>Eukaryota</taxon>
        <taxon>Fungi</taxon>
        <taxon>Dikarya</taxon>
        <taxon>Ascomycota</taxon>
        <taxon>Saccharomycotina</taxon>
        <taxon>Dipodascomycetes</taxon>
        <taxon>Dipodascales</taxon>
        <taxon>Trichomonascaceae</taxon>
        <taxon>Blastobotrys</taxon>
    </lineage>
</organism>
<feature type="domain" description="N-acetyltransferase" evidence="1">
    <location>
        <begin position="192"/>
        <end position="250"/>
    </location>
</feature>
<dbReference type="Pfam" id="PF13508">
    <property type="entry name" value="Acetyltransf_7"/>
    <property type="match status" value="1"/>
</dbReference>
<dbReference type="PANTHER" id="PTHR42791">
    <property type="entry name" value="GNAT FAMILY ACETYLTRANSFERASE"/>
    <property type="match status" value="1"/>
</dbReference>
<dbReference type="InterPro" id="IPR052523">
    <property type="entry name" value="Trichothecene_AcTrans"/>
</dbReference>
<dbReference type="PANTHER" id="PTHR42791:SF1">
    <property type="entry name" value="N-ACETYLTRANSFERASE DOMAIN-CONTAINING PROTEIN"/>
    <property type="match status" value="1"/>
</dbReference>
<dbReference type="SUPFAM" id="SSF55729">
    <property type="entry name" value="Acyl-CoA N-acyltransferases (Nat)"/>
    <property type="match status" value="1"/>
</dbReference>
<reference evidence="2" key="1">
    <citation type="submission" date="2014-02" db="EMBL/GenBank/DDBJ databases">
        <authorList>
            <person name="Genoscope - CEA"/>
        </authorList>
    </citation>
    <scope>NUCLEOTIDE SEQUENCE</scope>
    <source>
        <strain evidence="2">LS3</strain>
    </source>
</reference>
<dbReference type="InterPro" id="IPR000182">
    <property type="entry name" value="GNAT_dom"/>
</dbReference>
<dbReference type="Gene3D" id="3.40.630.30">
    <property type="match status" value="1"/>
</dbReference>
<dbReference type="CDD" id="cd04301">
    <property type="entry name" value="NAT_SF"/>
    <property type="match status" value="1"/>
</dbReference>
<dbReference type="GO" id="GO:0016747">
    <property type="term" value="F:acyltransferase activity, transferring groups other than amino-acyl groups"/>
    <property type="evidence" value="ECO:0007669"/>
    <property type="project" value="InterPro"/>
</dbReference>
<name>A0A060T8W1_BLAAD</name>
<gene>
    <name evidence="2" type="ORF">GNLVRS02_ARAD1D10692g</name>
</gene>